<sequence>MWRSGVRLHHCQLCQFYCSLLLHLFFIPRSLNTLRLGKPHRTI</sequence>
<reference evidence="1" key="1">
    <citation type="submission" date="2022-01" db="EMBL/GenBank/DDBJ databases">
        <authorList>
            <person name="King R."/>
        </authorList>
    </citation>
    <scope>NUCLEOTIDE SEQUENCE</scope>
</reference>
<evidence type="ECO:0000313" key="1">
    <source>
        <dbReference type="EMBL" id="CAH1391307.1"/>
    </source>
</evidence>
<name>A0A9P0H391_NEZVI</name>
<evidence type="ECO:0000313" key="2">
    <source>
        <dbReference type="Proteomes" id="UP001152798"/>
    </source>
</evidence>
<protein>
    <submittedName>
        <fullName evidence="1">Uncharacterized protein</fullName>
    </submittedName>
</protein>
<organism evidence="1 2">
    <name type="scientific">Nezara viridula</name>
    <name type="common">Southern green stink bug</name>
    <name type="synonym">Cimex viridulus</name>
    <dbReference type="NCBI Taxonomy" id="85310"/>
    <lineage>
        <taxon>Eukaryota</taxon>
        <taxon>Metazoa</taxon>
        <taxon>Ecdysozoa</taxon>
        <taxon>Arthropoda</taxon>
        <taxon>Hexapoda</taxon>
        <taxon>Insecta</taxon>
        <taxon>Pterygota</taxon>
        <taxon>Neoptera</taxon>
        <taxon>Paraneoptera</taxon>
        <taxon>Hemiptera</taxon>
        <taxon>Heteroptera</taxon>
        <taxon>Panheteroptera</taxon>
        <taxon>Pentatomomorpha</taxon>
        <taxon>Pentatomoidea</taxon>
        <taxon>Pentatomidae</taxon>
        <taxon>Pentatominae</taxon>
        <taxon>Nezara</taxon>
    </lineage>
</organism>
<proteinExistence type="predicted"/>
<dbReference type="Proteomes" id="UP001152798">
    <property type="component" value="Chromosome 1"/>
</dbReference>
<accession>A0A9P0H391</accession>
<keyword evidence="2" id="KW-1185">Reference proteome</keyword>
<dbReference type="EMBL" id="OV725077">
    <property type="protein sequence ID" value="CAH1391307.1"/>
    <property type="molecule type" value="Genomic_DNA"/>
</dbReference>
<dbReference type="AlphaFoldDB" id="A0A9P0H391"/>
<gene>
    <name evidence="1" type="ORF">NEZAVI_LOCUS2349</name>
</gene>